<keyword evidence="3" id="KW-1185">Reference proteome</keyword>
<dbReference type="Gene3D" id="3.80.10.10">
    <property type="entry name" value="Ribonuclease Inhibitor"/>
    <property type="match status" value="1"/>
</dbReference>
<gene>
    <name evidence="2" type="ORF">CERSUDRAFT_77732</name>
</gene>
<dbReference type="InterPro" id="IPR032675">
    <property type="entry name" value="LRR_dom_sf"/>
</dbReference>
<dbReference type="OrthoDB" id="2757320at2759"/>
<dbReference type="Proteomes" id="UP000016930">
    <property type="component" value="Unassembled WGS sequence"/>
</dbReference>
<proteinExistence type="predicted"/>
<dbReference type="EMBL" id="KB445813">
    <property type="protein sequence ID" value="EMD32168.1"/>
    <property type="molecule type" value="Genomic_DNA"/>
</dbReference>
<evidence type="ECO:0000313" key="2">
    <source>
        <dbReference type="EMBL" id="EMD32168.1"/>
    </source>
</evidence>
<feature type="region of interest" description="Disordered" evidence="1">
    <location>
        <begin position="474"/>
        <end position="493"/>
    </location>
</feature>
<dbReference type="STRING" id="914234.M2Q5R8"/>
<evidence type="ECO:0008006" key="4">
    <source>
        <dbReference type="Google" id="ProtNLM"/>
    </source>
</evidence>
<accession>M2Q5R8</accession>
<feature type="compositionally biased region" description="Basic and acidic residues" evidence="1">
    <location>
        <begin position="474"/>
        <end position="484"/>
    </location>
</feature>
<dbReference type="HOGENOM" id="CLU_021164_0_2_1"/>
<protein>
    <recommendedName>
        <fullName evidence="4">F-box domain-containing protein</fullName>
    </recommendedName>
</protein>
<organism evidence="2 3">
    <name type="scientific">Ceriporiopsis subvermispora (strain B)</name>
    <name type="common">White-rot fungus</name>
    <name type="synonym">Gelatoporia subvermispora</name>
    <dbReference type="NCBI Taxonomy" id="914234"/>
    <lineage>
        <taxon>Eukaryota</taxon>
        <taxon>Fungi</taxon>
        <taxon>Dikarya</taxon>
        <taxon>Basidiomycota</taxon>
        <taxon>Agaricomycotina</taxon>
        <taxon>Agaricomycetes</taxon>
        <taxon>Polyporales</taxon>
        <taxon>Gelatoporiaceae</taxon>
        <taxon>Gelatoporia</taxon>
    </lineage>
</organism>
<evidence type="ECO:0000313" key="3">
    <source>
        <dbReference type="Proteomes" id="UP000016930"/>
    </source>
</evidence>
<name>M2Q5R8_CERS8</name>
<evidence type="ECO:0000256" key="1">
    <source>
        <dbReference type="SAM" id="MobiDB-lite"/>
    </source>
</evidence>
<sequence>MARERVSVYHIHPPDVQGQSTLLSLAQTCRALCEPALDTLWETQENLVNLVKCLPEDALESTLPTIVEVDDPDADEIMSESTLLSHRANVLSMLHLSRPSRPLLPRLQTLNLPDDAFNFNGHLDILLGPSLRSLMFYDTLSTREGLVPGLVAYAAQVLPNLSHLHLTQTLELTSVRGKLRNIRTLYLELSNDEQQGSDLLAWMTDLPHLNSLTLSNVNYLRIEAVPKSMPPFKALDYLSLYGRALHTVNRLLPMIPSVSLRSLELAAYTSSTAKDVEIALQAVKQCCNPDTMASIRVEVSRQRSRDDGPIRLDCLQYLSGFQKLNDLTVLTPYHLDIEDEELGKLVSAWPSLRTLNLQHPFREPLETKLTLHALMQLASYCPRLQTLHLPLKAELGADHSSRRPGGGCILACLTELEIRTCKTGDPTAIALYLSDICPGDVRFNHLNPLQKWDDVARLMRTLFIARKQERTWAAESSARGERHQTRLLNQPSL</sequence>
<dbReference type="AlphaFoldDB" id="M2Q5R8"/>
<reference evidence="2 3" key="1">
    <citation type="journal article" date="2012" name="Proc. Natl. Acad. Sci. U.S.A.">
        <title>Comparative genomics of Ceriporiopsis subvermispora and Phanerochaete chrysosporium provide insight into selective ligninolysis.</title>
        <authorList>
            <person name="Fernandez-Fueyo E."/>
            <person name="Ruiz-Duenas F.J."/>
            <person name="Ferreira P."/>
            <person name="Floudas D."/>
            <person name="Hibbett D.S."/>
            <person name="Canessa P."/>
            <person name="Larrondo L.F."/>
            <person name="James T.Y."/>
            <person name="Seelenfreund D."/>
            <person name="Lobos S."/>
            <person name="Polanco R."/>
            <person name="Tello M."/>
            <person name="Honda Y."/>
            <person name="Watanabe T."/>
            <person name="Watanabe T."/>
            <person name="Ryu J.S."/>
            <person name="Kubicek C.P."/>
            <person name="Schmoll M."/>
            <person name="Gaskell J."/>
            <person name="Hammel K.E."/>
            <person name="St John F.J."/>
            <person name="Vanden Wymelenberg A."/>
            <person name="Sabat G."/>
            <person name="Splinter BonDurant S."/>
            <person name="Syed K."/>
            <person name="Yadav J.S."/>
            <person name="Doddapaneni H."/>
            <person name="Subramanian V."/>
            <person name="Lavin J.L."/>
            <person name="Oguiza J.A."/>
            <person name="Perez G."/>
            <person name="Pisabarro A.G."/>
            <person name="Ramirez L."/>
            <person name="Santoyo F."/>
            <person name="Master E."/>
            <person name="Coutinho P.M."/>
            <person name="Henrissat B."/>
            <person name="Lombard V."/>
            <person name="Magnuson J.K."/>
            <person name="Kuees U."/>
            <person name="Hori C."/>
            <person name="Igarashi K."/>
            <person name="Samejima M."/>
            <person name="Held B.W."/>
            <person name="Barry K.W."/>
            <person name="LaButti K.M."/>
            <person name="Lapidus A."/>
            <person name="Lindquist E.A."/>
            <person name="Lucas S.M."/>
            <person name="Riley R."/>
            <person name="Salamov A.A."/>
            <person name="Hoffmeister D."/>
            <person name="Schwenk D."/>
            <person name="Hadar Y."/>
            <person name="Yarden O."/>
            <person name="de Vries R.P."/>
            <person name="Wiebenga A."/>
            <person name="Stenlid J."/>
            <person name="Eastwood D."/>
            <person name="Grigoriev I.V."/>
            <person name="Berka R.M."/>
            <person name="Blanchette R.A."/>
            <person name="Kersten P."/>
            <person name="Martinez A.T."/>
            <person name="Vicuna R."/>
            <person name="Cullen D."/>
        </authorList>
    </citation>
    <scope>NUCLEOTIDE SEQUENCE [LARGE SCALE GENOMIC DNA]</scope>
    <source>
        <strain evidence="2 3">B</strain>
    </source>
</reference>
<dbReference type="SUPFAM" id="SSF52047">
    <property type="entry name" value="RNI-like"/>
    <property type="match status" value="1"/>
</dbReference>